<evidence type="ECO:0000313" key="3">
    <source>
        <dbReference type="EMBL" id="RHJ89286.1"/>
    </source>
</evidence>
<comment type="caution">
    <text evidence="3">The sequence shown here is derived from an EMBL/GenBank/DDBJ whole genome shotgun (WGS) entry which is preliminary data.</text>
</comment>
<evidence type="ECO:0000313" key="4">
    <source>
        <dbReference type="Proteomes" id="UP000284841"/>
    </source>
</evidence>
<dbReference type="InterPro" id="IPR040591">
    <property type="entry name" value="RqcP2_RBD"/>
</dbReference>
<dbReference type="InterPro" id="IPR036986">
    <property type="entry name" value="S4_RNA-bd_sf"/>
</dbReference>
<dbReference type="PROSITE" id="PS50889">
    <property type="entry name" value="S4"/>
    <property type="match status" value="1"/>
</dbReference>
<dbReference type="Gene3D" id="3.30.1370.160">
    <property type="match status" value="1"/>
</dbReference>
<organism evidence="3 4">
    <name type="scientific">Emergencia timonensis</name>
    <dbReference type="NCBI Taxonomy" id="1776384"/>
    <lineage>
        <taxon>Bacteria</taxon>
        <taxon>Bacillati</taxon>
        <taxon>Bacillota</taxon>
        <taxon>Clostridia</taxon>
        <taxon>Peptostreptococcales</taxon>
        <taxon>Anaerovoracaceae</taxon>
        <taxon>Emergencia</taxon>
    </lineage>
</organism>
<dbReference type="Pfam" id="PF01479">
    <property type="entry name" value="S4"/>
    <property type="match status" value="1"/>
</dbReference>
<dbReference type="GO" id="GO:0003723">
    <property type="term" value="F:RNA binding"/>
    <property type="evidence" value="ECO:0007669"/>
    <property type="project" value="UniProtKB-KW"/>
</dbReference>
<dbReference type="OrthoDB" id="9812787at2"/>
<dbReference type="CDD" id="cd00165">
    <property type="entry name" value="S4"/>
    <property type="match status" value="1"/>
</dbReference>
<reference evidence="3 4" key="1">
    <citation type="submission" date="2018-08" db="EMBL/GenBank/DDBJ databases">
        <title>A genome reference for cultivated species of the human gut microbiota.</title>
        <authorList>
            <person name="Zou Y."/>
            <person name="Xue W."/>
            <person name="Luo G."/>
        </authorList>
    </citation>
    <scope>NUCLEOTIDE SEQUENCE [LARGE SCALE GENOMIC DNA]</scope>
    <source>
        <strain evidence="3 4">AM07-24</strain>
    </source>
</reference>
<evidence type="ECO:0000259" key="2">
    <source>
        <dbReference type="SMART" id="SM00363"/>
    </source>
</evidence>
<dbReference type="Pfam" id="PF17774">
    <property type="entry name" value="YlmH_RBD"/>
    <property type="match status" value="1"/>
</dbReference>
<dbReference type="AlphaFoldDB" id="A0A415E684"/>
<accession>A0A415E684</accession>
<evidence type="ECO:0000256" key="1">
    <source>
        <dbReference type="PROSITE-ProRule" id="PRU00182"/>
    </source>
</evidence>
<proteinExistence type="predicted"/>
<dbReference type="EMBL" id="QRMS01000001">
    <property type="protein sequence ID" value="RHJ89286.1"/>
    <property type="molecule type" value="Genomic_DNA"/>
</dbReference>
<dbReference type="SMART" id="SM00363">
    <property type="entry name" value="S4"/>
    <property type="match status" value="1"/>
</dbReference>
<keyword evidence="1" id="KW-0694">RNA-binding</keyword>
<dbReference type="Gene3D" id="3.10.290.10">
    <property type="entry name" value="RNA-binding S4 domain"/>
    <property type="match status" value="1"/>
</dbReference>
<dbReference type="InterPro" id="IPR012677">
    <property type="entry name" value="Nucleotide-bd_a/b_plait_sf"/>
</dbReference>
<dbReference type="STRING" id="1776384.GCA_900086585_02588"/>
<dbReference type="SUPFAM" id="SSF55174">
    <property type="entry name" value="Alpha-L RNA-binding motif"/>
    <property type="match status" value="1"/>
</dbReference>
<keyword evidence="4" id="KW-1185">Reference proteome</keyword>
<dbReference type="Proteomes" id="UP000284841">
    <property type="component" value="Unassembled WGS sequence"/>
</dbReference>
<name>A0A415E684_9FIRM</name>
<dbReference type="Gene3D" id="3.30.70.330">
    <property type="match status" value="1"/>
</dbReference>
<feature type="domain" description="RNA-binding S4" evidence="2">
    <location>
        <begin position="187"/>
        <end position="248"/>
    </location>
</feature>
<gene>
    <name evidence="3" type="ORF">DW099_01550</name>
</gene>
<dbReference type="RefSeq" id="WP_118333381.1">
    <property type="nucleotide sequence ID" value="NZ_AP025567.1"/>
</dbReference>
<protein>
    <submittedName>
        <fullName evidence="3">RNA-binding protein</fullName>
    </submittedName>
</protein>
<sequence>MKEDNFLLGQIEDKITQCENKYIVTHTGFLDSHQQSLARVYCRKAHIPVFDEEPAHENFPPTRSIFYGGYEDAERVVLISLPDYAALEDYDPLTVIRAVKADGSRELTHRDYLGSLVGLGIRRELLGDILVREDGADIIALADIAEFILMNYYKAGRTNLSLSQHTISELIVPQQKRTTITDTVASLRLDSVIASAFGLSRGKAAEAIGRGIVFVNHVEVTKPDFQVSEGDKLTLRGKGKACLLEVGGRSRKDRQYITIEKY</sequence>
<dbReference type="InterPro" id="IPR002942">
    <property type="entry name" value="S4_RNA-bd"/>
</dbReference>